<keyword evidence="6 8" id="KW-0456">Lyase</keyword>
<evidence type="ECO:0000256" key="5">
    <source>
        <dbReference type="ARBA" id="ARBA00022793"/>
    </source>
</evidence>
<dbReference type="PANTHER" id="PTHR43466:SF1">
    <property type="entry name" value="2-OXO-4-HYDROXY-4-CARBOXY-5-UREIDOIMIDAZOLINE DECARBOXYLASE-RELATED"/>
    <property type="match status" value="1"/>
</dbReference>
<dbReference type="InterPro" id="IPR018020">
    <property type="entry name" value="OHCU_decarboxylase"/>
</dbReference>
<dbReference type="Gene3D" id="1.10.3330.10">
    <property type="entry name" value="Oxo-4-hydroxy-4-carboxy-5-ureidoimidazoline decarboxylase"/>
    <property type="match status" value="1"/>
</dbReference>
<comment type="catalytic activity">
    <reaction evidence="1">
        <text>5-hydroxy-2-oxo-4-ureido-2,5-dihydro-1H-imidazole-5-carboxylate + H(+) = (S)-allantoin + CO2</text>
        <dbReference type="Rhea" id="RHEA:26301"/>
        <dbReference type="ChEBI" id="CHEBI:15378"/>
        <dbReference type="ChEBI" id="CHEBI:15678"/>
        <dbReference type="ChEBI" id="CHEBI:16526"/>
        <dbReference type="ChEBI" id="CHEBI:58639"/>
        <dbReference type="EC" id="4.1.1.97"/>
    </reaction>
</comment>
<organism evidence="8 9">
    <name type="scientific">Rhodococcus artemisiae</name>
    <dbReference type="NCBI Taxonomy" id="714159"/>
    <lineage>
        <taxon>Bacteria</taxon>
        <taxon>Bacillati</taxon>
        <taxon>Actinomycetota</taxon>
        <taxon>Actinomycetes</taxon>
        <taxon>Mycobacteriales</taxon>
        <taxon>Nocardiaceae</taxon>
        <taxon>Rhodococcus</taxon>
    </lineage>
</organism>
<dbReference type="InterPro" id="IPR036778">
    <property type="entry name" value="OHCU_decarboxylase_sf"/>
</dbReference>
<evidence type="ECO:0000313" key="8">
    <source>
        <dbReference type="EMBL" id="MEE2061089.1"/>
    </source>
</evidence>
<dbReference type="InterPro" id="IPR017595">
    <property type="entry name" value="OHCU_decarboxylase-2"/>
</dbReference>
<evidence type="ECO:0000259" key="7">
    <source>
        <dbReference type="Pfam" id="PF09349"/>
    </source>
</evidence>
<accession>A0ABU7LHP5</accession>
<sequence length="168" mass="18239">MHYSITDFDALPEDEATAVLLECCSSPSWAHTVAAARPYESRSVLIVAAKTACEQLTGPDLDDALAGHPRIGERADSAESRREQAAVATADAELLERIAAGNRAYEAKFGHVYLVRAAGRSATELLQILEHRLDNEPDVEQHEVRSALADITCLRLERLIIDTSEGTG</sequence>
<feature type="domain" description="Oxo-4-hydroxy-4-carboxy-5-ureidoimidazoline decarboxylase" evidence="7">
    <location>
        <begin position="10"/>
        <end position="157"/>
    </location>
</feature>
<reference evidence="8 9" key="1">
    <citation type="submission" date="2023-07" db="EMBL/GenBank/DDBJ databases">
        <authorList>
            <person name="Girao M."/>
            <person name="Carvalho M.F."/>
        </authorList>
    </citation>
    <scope>NUCLEOTIDE SEQUENCE [LARGE SCALE GENOMIC DNA]</scope>
    <source>
        <strain evidence="8 9">YIM65754</strain>
    </source>
</reference>
<proteinExistence type="predicted"/>
<keyword evidence="9" id="KW-1185">Reference proteome</keyword>
<dbReference type="EC" id="4.1.1.97" evidence="3"/>
<dbReference type="EMBL" id="JAUTXY010000016">
    <property type="protein sequence ID" value="MEE2061089.1"/>
    <property type="molecule type" value="Genomic_DNA"/>
</dbReference>
<keyword evidence="4" id="KW-0659">Purine metabolism</keyword>
<dbReference type="Proteomes" id="UP001336020">
    <property type="component" value="Unassembled WGS sequence"/>
</dbReference>
<evidence type="ECO:0000256" key="2">
    <source>
        <dbReference type="ARBA" id="ARBA00004754"/>
    </source>
</evidence>
<name>A0ABU7LHP5_9NOCA</name>
<keyword evidence="5" id="KW-0210">Decarboxylase</keyword>
<dbReference type="RefSeq" id="WP_330136271.1">
    <property type="nucleotide sequence ID" value="NZ_JAUTXY010000016.1"/>
</dbReference>
<dbReference type="Pfam" id="PF09349">
    <property type="entry name" value="OHCU_decarbox"/>
    <property type="match status" value="1"/>
</dbReference>
<dbReference type="NCBIfam" id="NF010372">
    <property type="entry name" value="PRK13798.1"/>
    <property type="match status" value="1"/>
</dbReference>
<dbReference type="NCBIfam" id="TIGR03180">
    <property type="entry name" value="UraD_2"/>
    <property type="match status" value="1"/>
</dbReference>
<evidence type="ECO:0000256" key="1">
    <source>
        <dbReference type="ARBA" id="ARBA00001163"/>
    </source>
</evidence>
<protein>
    <recommendedName>
        <fullName evidence="3">2-oxo-4-hydroxy-4-carboxy-5-ureidoimidazoline decarboxylase</fullName>
        <ecNumber evidence="3">4.1.1.97</ecNumber>
    </recommendedName>
</protein>
<evidence type="ECO:0000256" key="3">
    <source>
        <dbReference type="ARBA" id="ARBA00012257"/>
    </source>
</evidence>
<comment type="caution">
    <text evidence="8">The sequence shown here is derived from an EMBL/GenBank/DDBJ whole genome shotgun (WGS) entry which is preliminary data.</text>
</comment>
<evidence type="ECO:0000256" key="6">
    <source>
        <dbReference type="ARBA" id="ARBA00023239"/>
    </source>
</evidence>
<gene>
    <name evidence="8" type="primary">uraD</name>
    <name evidence="8" type="ORF">Q7514_26540</name>
</gene>
<dbReference type="GO" id="GO:0051997">
    <property type="term" value="F:2-oxo-4-hydroxy-4-carboxy-5-ureidoimidazoline decarboxylase activity"/>
    <property type="evidence" value="ECO:0007669"/>
    <property type="project" value="UniProtKB-EC"/>
</dbReference>
<comment type="pathway">
    <text evidence="2">Purine metabolism; urate degradation; (S)-allantoin from urate: step 3/3.</text>
</comment>
<evidence type="ECO:0000256" key="4">
    <source>
        <dbReference type="ARBA" id="ARBA00022631"/>
    </source>
</evidence>
<dbReference type="SUPFAM" id="SSF158694">
    <property type="entry name" value="UraD-Like"/>
    <property type="match status" value="1"/>
</dbReference>
<dbReference type="PANTHER" id="PTHR43466">
    <property type="entry name" value="2-OXO-4-HYDROXY-4-CARBOXY-5-UREIDOIMIDAZOLINE DECARBOXYLASE-RELATED"/>
    <property type="match status" value="1"/>
</dbReference>
<evidence type="ECO:0000313" key="9">
    <source>
        <dbReference type="Proteomes" id="UP001336020"/>
    </source>
</evidence>